<reference evidence="2 3" key="1">
    <citation type="submission" date="2024-01" db="EMBL/GenBank/DDBJ databases">
        <title>The diversity of rhizobia nodulating Mimosa spp. in eleven states of Brazil covering several biomes is determined by host plant, location, and edaphic factors.</title>
        <authorList>
            <person name="Rouws L."/>
            <person name="Barauna A."/>
            <person name="Beukes C."/>
            <person name="De Faria S.M."/>
            <person name="Gross E."/>
            <person name="Dos Reis Junior F.B."/>
            <person name="Simon M."/>
            <person name="Maluk M."/>
            <person name="Odee D.W."/>
            <person name="Kenicer G."/>
            <person name="Young J.P.W."/>
            <person name="Reis V.M."/>
            <person name="Zilli J."/>
            <person name="James E.K."/>
        </authorList>
    </citation>
    <scope>NUCLEOTIDE SEQUENCE [LARGE SCALE GENOMIC DNA]</scope>
    <source>
        <strain evidence="2 3">JHI1651</strain>
    </source>
</reference>
<comment type="caution">
    <text evidence="2">The sequence shown here is derived from an EMBL/GenBank/DDBJ whole genome shotgun (WGS) entry which is preliminary data.</text>
</comment>
<dbReference type="Proteomes" id="UP001462961">
    <property type="component" value="Unassembled WGS sequence"/>
</dbReference>
<organism evidence="2 3">
    <name type="scientific">Paraburkholderia caribensis</name>
    <dbReference type="NCBI Taxonomy" id="75105"/>
    <lineage>
        <taxon>Bacteria</taxon>
        <taxon>Pseudomonadati</taxon>
        <taxon>Pseudomonadota</taxon>
        <taxon>Betaproteobacteria</taxon>
        <taxon>Burkholderiales</taxon>
        <taxon>Burkholderiaceae</taxon>
        <taxon>Paraburkholderia</taxon>
    </lineage>
</organism>
<evidence type="ECO:0000256" key="1">
    <source>
        <dbReference type="SAM" id="MobiDB-lite"/>
    </source>
</evidence>
<sequence>MSIHFSCTMCGRCLRPDMSCGAYQRRPRVCRIYPAEVSPFLQLDPAAKVCPSDAWSDAGPVLMRAGRIANADTAALIAQSREADERDRVAKTYLCALLGYDTAALANEGFAVYAPARPRLEAALRAAQQSGATLDDAEPRSSHPWQFITNRSTTLATLRSIGASAGRAEDPSGPAQAPAYLGFFDEDIGDGDRTDSPRAPGPPQR</sequence>
<name>A0ABV0E9X0_9BURK</name>
<accession>A0ABV0E9X0</accession>
<evidence type="ECO:0000313" key="2">
    <source>
        <dbReference type="EMBL" id="MEO1758825.1"/>
    </source>
</evidence>
<dbReference type="RefSeq" id="WP_107203318.1">
    <property type="nucleotide sequence ID" value="NZ_CP015960.1"/>
</dbReference>
<gene>
    <name evidence="2" type="ORF">VOI32_33475</name>
</gene>
<proteinExistence type="predicted"/>
<evidence type="ECO:0000313" key="3">
    <source>
        <dbReference type="Proteomes" id="UP001462961"/>
    </source>
</evidence>
<dbReference type="EMBL" id="JAYLVJ010000062">
    <property type="protein sequence ID" value="MEO1758825.1"/>
    <property type="molecule type" value="Genomic_DNA"/>
</dbReference>
<protein>
    <submittedName>
        <fullName evidence="2">YkgJ family cysteine cluster protein</fullName>
    </submittedName>
</protein>
<feature type="region of interest" description="Disordered" evidence="1">
    <location>
        <begin position="164"/>
        <end position="205"/>
    </location>
</feature>
<keyword evidence="3" id="KW-1185">Reference proteome</keyword>